<keyword evidence="2" id="KW-1185">Reference proteome</keyword>
<sequence length="226" mass="23189">MLWAAGKPATVYVGELPPPGGCVVELGCAVGLELAGVGDLEPEGEAEAEATGVTEAEGPLGPADADGPVPVLAEAPGHAPVPGKPSLHAVSPPVASSAIAIMPTPARRRIELGRAAVWSGDPAAGSWGSPSAGVGEVWCGFILWESSRSVDIRQSTAIGLSELFGVKGGWGSIPNCDFPLSAATRLSIPDNPKQAASWASSFWRRPRPCRNHSVESMPRRNGGMES</sequence>
<reference evidence="1" key="2">
    <citation type="submission" date="2020-09" db="EMBL/GenBank/DDBJ databases">
        <authorList>
            <person name="Sun Q."/>
            <person name="Ohkuma M."/>
        </authorList>
    </citation>
    <scope>NUCLEOTIDE SEQUENCE</scope>
    <source>
        <strain evidence="1">JCM 19831</strain>
    </source>
</reference>
<gene>
    <name evidence="1" type="ORF">GCM10007977_036370</name>
</gene>
<name>A0A917TQN3_9ACTN</name>
<proteinExistence type="predicted"/>
<organism evidence="1 2">
    <name type="scientific">Dactylosporangium sucinum</name>
    <dbReference type="NCBI Taxonomy" id="1424081"/>
    <lineage>
        <taxon>Bacteria</taxon>
        <taxon>Bacillati</taxon>
        <taxon>Actinomycetota</taxon>
        <taxon>Actinomycetes</taxon>
        <taxon>Micromonosporales</taxon>
        <taxon>Micromonosporaceae</taxon>
        <taxon>Dactylosporangium</taxon>
    </lineage>
</organism>
<comment type="caution">
    <text evidence="1">The sequence shown here is derived from an EMBL/GenBank/DDBJ whole genome shotgun (WGS) entry which is preliminary data.</text>
</comment>
<evidence type="ECO:0000313" key="1">
    <source>
        <dbReference type="EMBL" id="GGM31898.1"/>
    </source>
</evidence>
<dbReference type="AlphaFoldDB" id="A0A917TQN3"/>
<dbReference type="Proteomes" id="UP000642070">
    <property type="component" value="Unassembled WGS sequence"/>
</dbReference>
<accession>A0A917TQN3</accession>
<reference evidence="1" key="1">
    <citation type="journal article" date="2014" name="Int. J. Syst. Evol. Microbiol.">
        <title>Complete genome sequence of Corynebacterium casei LMG S-19264T (=DSM 44701T), isolated from a smear-ripened cheese.</title>
        <authorList>
            <consortium name="US DOE Joint Genome Institute (JGI-PGF)"/>
            <person name="Walter F."/>
            <person name="Albersmeier A."/>
            <person name="Kalinowski J."/>
            <person name="Ruckert C."/>
        </authorList>
    </citation>
    <scope>NUCLEOTIDE SEQUENCE</scope>
    <source>
        <strain evidence="1">JCM 19831</strain>
    </source>
</reference>
<dbReference type="EMBL" id="BMPI01000015">
    <property type="protein sequence ID" value="GGM31898.1"/>
    <property type="molecule type" value="Genomic_DNA"/>
</dbReference>
<protein>
    <submittedName>
        <fullName evidence="1">Uncharacterized protein</fullName>
    </submittedName>
</protein>
<evidence type="ECO:0000313" key="2">
    <source>
        <dbReference type="Proteomes" id="UP000642070"/>
    </source>
</evidence>